<proteinExistence type="inferred from homology"/>
<protein>
    <recommendedName>
        <fullName evidence="2">NAD(P)-binding domain-containing protein</fullName>
    </recommendedName>
</protein>
<gene>
    <name evidence="3" type="ORF">PILCRDRAFT_642868</name>
</gene>
<dbReference type="AlphaFoldDB" id="A0A0C3F9S7"/>
<dbReference type="OrthoDB" id="10254221at2759"/>
<dbReference type="InterPro" id="IPR036291">
    <property type="entry name" value="NAD(P)-bd_dom_sf"/>
</dbReference>
<keyword evidence="4" id="KW-1185">Reference proteome</keyword>
<dbReference type="PANTHER" id="PTHR43355">
    <property type="entry name" value="FLAVIN REDUCTASE (NADPH)"/>
    <property type="match status" value="1"/>
</dbReference>
<feature type="domain" description="NAD(P)-binding" evidence="2">
    <location>
        <begin position="10"/>
        <end position="212"/>
    </location>
</feature>
<dbReference type="PANTHER" id="PTHR43355:SF2">
    <property type="entry name" value="FLAVIN REDUCTASE (NADPH)"/>
    <property type="match status" value="1"/>
</dbReference>
<accession>A0A0C3F9S7</accession>
<dbReference type="SUPFAM" id="SSF51735">
    <property type="entry name" value="NAD(P)-binding Rossmann-fold domains"/>
    <property type="match status" value="1"/>
</dbReference>
<dbReference type="STRING" id="765440.A0A0C3F9S7"/>
<reference evidence="3 4" key="1">
    <citation type="submission" date="2014-04" db="EMBL/GenBank/DDBJ databases">
        <authorList>
            <consortium name="DOE Joint Genome Institute"/>
            <person name="Kuo A."/>
            <person name="Tarkka M."/>
            <person name="Buscot F."/>
            <person name="Kohler A."/>
            <person name="Nagy L.G."/>
            <person name="Floudas D."/>
            <person name="Copeland A."/>
            <person name="Barry K.W."/>
            <person name="Cichocki N."/>
            <person name="Veneault-Fourrey C."/>
            <person name="LaButti K."/>
            <person name="Lindquist E.A."/>
            <person name="Lipzen A."/>
            <person name="Lundell T."/>
            <person name="Morin E."/>
            <person name="Murat C."/>
            <person name="Sun H."/>
            <person name="Tunlid A."/>
            <person name="Henrissat B."/>
            <person name="Grigoriev I.V."/>
            <person name="Hibbett D.S."/>
            <person name="Martin F."/>
            <person name="Nordberg H.P."/>
            <person name="Cantor M.N."/>
            <person name="Hua S.X."/>
        </authorList>
    </citation>
    <scope>NUCLEOTIDE SEQUENCE [LARGE SCALE GENOMIC DNA]</scope>
    <source>
        <strain evidence="3 4">F 1598</strain>
    </source>
</reference>
<dbReference type="Gene3D" id="3.40.50.720">
    <property type="entry name" value="NAD(P)-binding Rossmann-like Domain"/>
    <property type="match status" value="1"/>
</dbReference>
<comment type="similarity">
    <text evidence="1">Belongs to the avfA family.</text>
</comment>
<dbReference type="GO" id="GO:0004074">
    <property type="term" value="F:biliverdin reductase [NAD(P)H] activity"/>
    <property type="evidence" value="ECO:0007669"/>
    <property type="project" value="TreeGrafter"/>
</dbReference>
<evidence type="ECO:0000313" key="3">
    <source>
        <dbReference type="EMBL" id="KIM76624.1"/>
    </source>
</evidence>
<dbReference type="HOGENOM" id="CLU_025711_4_3_1"/>
<dbReference type="InterPro" id="IPR016040">
    <property type="entry name" value="NAD(P)-bd_dom"/>
</dbReference>
<dbReference type="Pfam" id="PF13460">
    <property type="entry name" value="NAD_binding_10"/>
    <property type="match status" value="1"/>
</dbReference>
<dbReference type="InParanoid" id="A0A0C3F9S7"/>
<evidence type="ECO:0000313" key="4">
    <source>
        <dbReference type="Proteomes" id="UP000054166"/>
    </source>
</evidence>
<name>A0A0C3F9S7_PILCF</name>
<reference evidence="4" key="2">
    <citation type="submission" date="2015-01" db="EMBL/GenBank/DDBJ databases">
        <title>Evolutionary Origins and Diversification of the Mycorrhizal Mutualists.</title>
        <authorList>
            <consortium name="DOE Joint Genome Institute"/>
            <consortium name="Mycorrhizal Genomics Consortium"/>
            <person name="Kohler A."/>
            <person name="Kuo A."/>
            <person name="Nagy L.G."/>
            <person name="Floudas D."/>
            <person name="Copeland A."/>
            <person name="Barry K.W."/>
            <person name="Cichocki N."/>
            <person name="Veneault-Fourrey C."/>
            <person name="LaButti K."/>
            <person name="Lindquist E.A."/>
            <person name="Lipzen A."/>
            <person name="Lundell T."/>
            <person name="Morin E."/>
            <person name="Murat C."/>
            <person name="Riley R."/>
            <person name="Ohm R."/>
            <person name="Sun H."/>
            <person name="Tunlid A."/>
            <person name="Henrissat B."/>
            <person name="Grigoriev I.V."/>
            <person name="Hibbett D.S."/>
            <person name="Martin F."/>
        </authorList>
    </citation>
    <scope>NUCLEOTIDE SEQUENCE [LARGE SCALE GENOMIC DNA]</scope>
    <source>
        <strain evidence="4">F 1598</strain>
    </source>
</reference>
<dbReference type="GO" id="GO:0042602">
    <property type="term" value="F:riboflavin reductase (NADPH) activity"/>
    <property type="evidence" value="ECO:0007669"/>
    <property type="project" value="TreeGrafter"/>
</dbReference>
<dbReference type="EMBL" id="KN833033">
    <property type="protein sequence ID" value="KIM76624.1"/>
    <property type="molecule type" value="Genomic_DNA"/>
</dbReference>
<sequence length="226" mass="24739">MSGQSILLLGATGVSGLAFIKEALALPSPPKLTLYVRSPSKLPPDIETRARVVTGALGDEETLTTAMDGVDTVVSVLGAYPSLSAFIWRTTKTPLTEDLKIVLKVMKSKGIRRILALSTPAYYAHPETRPLFMHAWVLLPRFFLPQAYAEMVAIAKAVAAEDELDWTIFRVPHLNEGSADLPVWAGLLGPDYKGSLELSRASQARWLLQEIEQRAWIKGAPLLGNY</sequence>
<dbReference type="Proteomes" id="UP000054166">
    <property type="component" value="Unassembled WGS sequence"/>
</dbReference>
<dbReference type="InterPro" id="IPR051606">
    <property type="entry name" value="Polyketide_Oxido-like"/>
</dbReference>
<evidence type="ECO:0000259" key="2">
    <source>
        <dbReference type="Pfam" id="PF13460"/>
    </source>
</evidence>
<organism evidence="3 4">
    <name type="scientific">Piloderma croceum (strain F 1598)</name>
    <dbReference type="NCBI Taxonomy" id="765440"/>
    <lineage>
        <taxon>Eukaryota</taxon>
        <taxon>Fungi</taxon>
        <taxon>Dikarya</taxon>
        <taxon>Basidiomycota</taxon>
        <taxon>Agaricomycotina</taxon>
        <taxon>Agaricomycetes</taxon>
        <taxon>Agaricomycetidae</taxon>
        <taxon>Atheliales</taxon>
        <taxon>Atheliaceae</taxon>
        <taxon>Piloderma</taxon>
    </lineage>
</organism>
<evidence type="ECO:0000256" key="1">
    <source>
        <dbReference type="ARBA" id="ARBA00038376"/>
    </source>
</evidence>